<evidence type="ECO:0000313" key="1">
    <source>
        <dbReference type="EMBL" id="MFC6646094.1"/>
    </source>
</evidence>
<sequence length="374" mass="41984">MLLMGTSSPYKVLGGAKAIMRLAPVLEDFAARCGQPAGMHWLGHFLFGQDTRRKRFTMILGIQPEAEQFPAEQLQAQNLSFAVLFAEYAVLGVGTGIYVSPDASGLRSVIAPADDRAYAAMVALRVLMSRRVAVATTSFVGATRSLPARRPEAETHYKLAQRILPTTTHLPLRETYEETLAGMSKSLRFNLGYYRRRLQRDLPYEFVADAREAVNESELAGLNSGSLNPISQDEFRRRWVSSCKLRGGFLMGIRTLDGKWLSLLGGWRGGSTTVMHWQMNTAGFEKSSLVTVMRSHFIEHEIELAAERIVFYGGTPHNLNHAFVEEDVSEVIVRRRSLRAWLMQLSPASAKWRKYMGGTNTLGELLRNDELLWR</sequence>
<organism evidence="1 2">
    <name type="scientific">Granulicella cerasi</name>
    <dbReference type="NCBI Taxonomy" id="741063"/>
    <lineage>
        <taxon>Bacteria</taxon>
        <taxon>Pseudomonadati</taxon>
        <taxon>Acidobacteriota</taxon>
        <taxon>Terriglobia</taxon>
        <taxon>Terriglobales</taxon>
        <taxon>Acidobacteriaceae</taxon>
        <taxon>Granulicella</taxon>
    </lineage>
</organism>
<keyword evidence="2" id="KW-1185">Reference proteome</keyword>
<proteinExistence type="predicted"/>
<accession>A0ABW1Z9F8</accession>
<dbReference type="Proteomes" id="UP001596391">
    <property type="component" value="Unassembled WGS sequence"/>
</dbReference>
<evidence type="ECO:0000313" key="2">
    <source>
        <dbReference type="Proteomes" id="UP001596391"/>
    </source>
</evidence>
<comment type="caution">
    <text evidence="1">The sequence shown here is derived from an EMBL/GenBank/DDBJ whole genome shotgun (WGS) entry which is preliminary data.</text>
</comment>
<evidence type="ECO:0008006" key="3">
    <source>
        <dbReference type="Google" id="ProtNLM"/>
    </source>
</evidence>
<protein>
    <recommendedName>
        <fullName evidence="3">BioF2-like acetyltransferase domain-containing protein</fullName>
    </recommendedName>
</protein>
<gene>
    <name evidence="1" type="ORF">ACFQBQ_10980</name>
</gene>
<reference evidence="2" key="1">
    <citation type="journal article" date="2019" name="Int. J. Syst. Evol. Microbiol.">
        <title>The Global Catalogue of Microorganisms (GCM) 10K type strain sequencing project: providing services to taxonomists for standard genome sequencing and annotation.</title>
        <authorList>
            <consortium name="The Broad Institute Genomics Platform"/>
            <consortium name="The Broad Institute Genome Sequencing Center for Infectious Disease"/>
            <person name="Wu L."/>
            <person name="Ma J."/>
        </authorList>
    </citation>
    <scope>NUCLEOTIDE SEQUENCE [LARGE SCALE GENOMIC DNA]</scope>
    <source>
        <strain evidence="2">CGMCC 1.16026</strain>
    </source>
</reference>
<name>A0ABW1Z9F8_9BACT</name>
<dbReference type="EMBL" id="JBHSWI010000001">
    <property type="protein sequence ID" value="MFC6646094.1"/>
    <property type="molecule type" value="Genomic_DNA"/>
</dbReference>
<dbReference type="RefSeq" id="WP_263369795.1">
    <property type="nucleotide sequence ID" value="NZ_JAGSYD010000001.1"/>
</dbReference>